<organism evidence="1 2">
    <name type="scientific">Caerostris darwini</name>
    <dbReference type="NCBI Taxonomy" id="1538125"/>
    <lineage>
        <taxon>Eukaryota</taxon>
        <taxon>Metazoa</taxon>
        <taxon>Ecdysozoa</taxon>
        <taxon>Arthropoda</taxon>
        <taxon>Chelicerata</taxon>
        <taxon>Arachnida</taxon>
        <taxon>Araneae</taxon>
        <taxon>Araneomorphae</taxon>
        <taxon>Entelegynae</taxon>
        <taxon>Araneoidea</taxon>
        <taxon>Araneidae</taxon>
        <taxon>Caerostris</taxon>
    </lineage>
</organism>
<reference evidence="1 2" key="1">
    <citation type="submission" date="2021-06" db="EMBL/GenBank/DDBJ databases">
        <title>Caerostris darwini draft genome.</title>
        <authorList>
            <person name="Kono N."/>
            <person name="Arakawa K."/>
        </authorList>
    </citation>
    <scope>NUCLEOTIDE SEQUENCE [LARGE SCALE GENOMIC DNA]</scope>
</reference>
<gene>
    <name evidence="1" type="ORF">CDAR_31641</name>
</gene>
<dbReference type="AlphaFoldDB" id="A0AAV4NR72"/>
<evidence type="ECO:0000313" key="2">
    <source>
        <dbReference type="Proteomes" id="UP001054837"/>
    </source>
</evidence>
<dbReference type="Proteomes" id="UP001054837">
    <property type="component" value="Unassembled WGS sequence"/>
</dbReference>
<protein>
    <submittedName>
        <fullName evidence="1">Uncharacterized protein</fullName>
    </submittedName>
</protein>
<evidence type="ECO:0000313" key="1">
    <source>
        <dbReference type="EMBL" id="GIX87302.1"/>
    </source>
</evidence>
<sequence length="132" mass="15402">MLQGFCFVSFVPFWNSYRVILYDGRVFSSLLRFSGISSPDKQYDSVQRWAVIGVVDPRFRKGQEVLNPVDCPMETVRSSNPLGLCFDKGHLSQQKRKGKCFSSCPQNPQTEFLFPLTQWNFKILRYELLMFK</sequence>
<name>A0AAV4NR72_9ARAC</name>
<comment type="caution">
    <text evidence="1">The sequence shown here is derived from an EMBL/GenBank/DDBJ whole genome shotgun (WGS) entry which is preliminary data.</text>
</comment>
<dbReference type="EMBL" id="BPLQ01001987">
    <property type="protein sequence ID" value="GIX87302.1"/>
    <property type="molecule type" value="Genomic_DNA"/>
</dbReference>
<proteinExistence type="predicted"/>
<keyword evidence="2" id="KW-1185">Reference proteome</keyword>
<accession>A0AAV4NR72</accession>